<reference evidence="1 2" key="1">
    <citation type="submission" date="2018-03" db="EMBL/GenBank/DDBJ databases">
        <title>Aerobic endospore-forming bacteria genome sequencing and assembly.</title>
        <authorList>
            <person name="Cavalcante D.A."/>
            <person name="Driks A."/>
            <person name="Putonti C."/>
            <person name="De-Souza M.T."/>
        </authorList>
    </citation>
    <scope>NUCLEOTIDE SEQUENCE [LARGE SCALE GENOMIC DNA]</scope>
    <source>
        <strain evidence="1 2">SDF0037</strain>
    </source>
</reference>
<dbReference type="EMBL" id="SADV01000003">
    <property type="protein sequence ID" value="TQR37245.1"/>
    <property type="molecule type" value="Genomic_DNA"/>
</dbReference>
<evidence type="ECO:0000313" key="1">
    <source>
        <dbReference type="EMBL" id="TQR37245.1"/>
    </source>
</evidence>
<proteinExistence type="predicted"/>
<accession>A0A544UTQ7</accession>
<protein>
    <submittedName>
        <fullName evidence="1">Uncharacterized protein</fullName>
    </submittedName>
</protein>
<comment type="caution">
    <text evidence="1">The sequence shown here is derived from an EMBL/GenBank/DDBJ whole genome shotgun (WGS) entry which is preliminary data.</text>
</comment>
<dbReference type="AlphaFoldDB" id="A0A544UTQ7"/>
<organism evidence="1 2">
    <name type="scientific">Lysinibacillus sphaericus</name>
    <name type="common">Bacillus sphaericus</name>
    <dbReference type="NCBI Taxonomy" id="1421"/>
    <lineage>
        <taxon>Bacteria</taxon>
        <taxon>Bacillati</taxon>
        <taxon>Bacillota</taxon>
        <taxon>Bacilli</taxon>
        <taxon>Bacillales</taxon>
        <taxon>Bacillaceae</taxon>
        <taxon>Lysinibacillus</taxon>
    </lineage>
</organism>
<dbReference type="Proteomes" id="UP000317944">
    <property type="component" value="Unassembled WGS sequence"/>
</dbReference>
<sequence length="64" mass="7675">MAIRSLQQDYSSLEKLKMSKVYLNVVDGLFKDLRNDFYNKKRVLAKKNIEVVKWVNVDKPWANW</sequence>
<name>A0A544UTQ7_LYSSH</name>
<gene>
    <name evidence="1" type="ORF">C7Y47_04985</name>
</gene>
<evidence type="ECO:0000313" key="2">
    <source>
        <dbReference type="Proteomes" id="UP000317944"/>
    </source>
</evidence>
<dbReference type="Pfam" id="PF26325">
    <property type="entry name" value="YhjD"/>
    <property type="match status" value="1"/>
</dbReference>
<dbReference type="OrthoDB" id="2737675at2"/>
<dbReference type="InterPro" id="IPR058600">
    <property type="entry name" value="YhjD-like"/>
</dbReference>